<evidence type="ECO:0000259" key="2">
    <source>
        <dbReference type="PROSITE" id="PS50994"/>
    </source>
</evidence>
<dbReference type="CDD" id="cd09279">
    <property type="entry name" value="RNase_HI_like"/>
    <property type="match status" value="1"/>
</dbReference>
<dbReference type="InterPro" id="IPR001584">
    <property type="entry name" value="Integrase_cat-core"/>
</dbReference>
<dbReference type="GO" id="GO:0004523">
    <property type="term" value="F:RNA-DNA hybrid ribonuclease activity"/>
    <property type="evidence" value="ECO:0007669"/>
    <property type="project" value="InterPro"/>
</dbReference>
<dbReference type="PANTHER" id="PTHR37984:SF5">
    <property type="entry name" value="PROTEIN NYNRIN-LIKE"/>
    <property type="match status" value="1"/>
</dbReference>
<dbReference type="InterPro" id="IPR043502">
    <property type="entry name" value="DNA/RNA_pol_sf"/>
</dbReference>
<dbReference type="PROSITE" id="PS50994">
    <property type="entry name" value="INTEGRASE"/>
    <property type="match status" value="1"/>
</dbReference>
<evidence type="ECO:0000313" key="4">
    <source>
        <dbReference type="Proteomes" id="UP000288805"/>
    </source>
</evidence>
<name>A0A438JRI2_VITVI</name>
<dbReference type="InterPro" id="IPR036397">
    <property type="entry name" value="RNaseH_sf"/>
</dbReference>
<comment type="caution">
    <text evidence="3">The sequence shown here is derived from an EMBL/GenBank/DDBJ whole genome shotgun (WGS) entry which is preliminary data.</text>
</comment>
<feature type="region of interest" description="Disordered" evidence="1">
    <location>
        <begin position="790"/>
        <end position="823"/>
    </location>
</feature>
<dbReference type="EMBL" id="QGNW01000030">
    <property type="protein sequence ID" value="RVX11555.1"/>
    <property type="molecule type" value="Genomic_DNA"/>
</dbReference>
<accession>A0A438JRI2</accession>
<gene>
    <name evidence="3" type="primary">TY3B-I_521</name>
    <name evidence="3" type="ORF">CK203_015844</name>
</gene>
<protein>
    <submittedName>
        <fullName evidence="3">Transposon Ty3-I Gag-Pol polyprotein</fullName>
    </submittedName>
</protein>
<dbReference type="InterPro" id="IPR012337">
    <property type="entry name" value="RNaseH-like_sf"/>
</dbReference>
<dbReference type="SUPFAM" id="SSF53098">
    <property type="entry name" value="Ribonuclease H-like"/>
    <property type="match status" value="1"/>
</dbReference>
<dbReference type="Pfam" id="PF00078">
    <property type="entry name" value="RVT_1"/>
    <property type="match status" value="1"/>
</dbReference>
<dbReference type="GO" id="GO:0003676">
    <property type="term" value="F:nucleic acid binding"/>
    <property type="evidence" value="ECO:0007669"/>
    <property type="project" value="InterPro"/>
</dbReference>
<feature type="domain" description="Integrase catalytic" evidence="2">
    <location>
        <begin position="670"/>
        <end position="765"/>
    </location>
</feature>
<dbReference type="SUPFAM" id="SSF56672">
    <property type="entry name" value="DNA/RNA polymerases"/>
    <property type="match status" value="1"/>
</dbReference>
<evidence type="ECO:0000256" key="1">
    <source>
        <dbReference type="SAM" id="MobiDB-lite"/>
    </source>
</evidence>
<reference evidence="3 4" key="1">
    <citation type="journal article" date="2018" name="PLoS Genet.">
        <title>Population sequencing reveals clonal diversity and ancestral inbreeding in the grapevine cultivar Chardonnay.</title>
        <authorList>
            <person name="Roach M.J."/>
            <person name="Johnson D.L."/>
            <person name="Bohlmann J."/>
            <person name="van Vuuren H.J."/>
            <person name="Jones S.J."/>
            <person name="Pretorius I.S."/>
            <person name="Schmidt S.A."/>
            <person name="Borneman A.R."/>
        </authorList>
    </citation>
    <scope>NUCLEOTIDE SEQUENCE [LARGE SCALE GENOMIC DNA]</scope>
    <source>
        <strain evidence="4">cv. Chardonnay</strain>
        <tissue evidence="3">Leaf</tissue>
    </source>
</reference>
<organism evidence="3 4">
    <name type="scientific">Vitis vinifera</name>
    <name type="common">Grape</name>
    <dbReference type="NCBI Taxonomy" id="29760"/>
    <lineage>
        <taxon>Eukaryota</taxon>
        <taxon>Viridiplantae</taxon>
        <taxon>Streptophyta</taxon>
        <taxon>Embryophyta</taxon>
        <taxon>Tracheophyta</taxon>
        <taxon>Spermatophyta</taxon>
        <taxon>Magnoliopsida</taxon>
        <taxon>eudicotyledons</taxon>
        <taxon>Gunneridae</taxon>
        <taxon>Pentapetalae</taxon>
        <taxon>rosids</taxon>
        <taxon>Vitales</taxon>
        <taxon>Vitaceae</taxon>
        <taxon>Viteae</taxon>
        <taxon>Vitis</taxon>
    </lineage>
</organism>
<dbReference type="Proteomes" id="UP000288805">
    <property type="component" value="Unassembled WGS sequence"/>
</dbReference>
<evidence type="ECO:0000313" key="3">
    <source>
        <dbReference type="EMBL" id="RVX11555.1"/>
    </source>
</evidence>
<dbReference type="Pfam" id="PF00665">
    <property type="entry name" value="rve"/>
    <property type="match status" value="1"/>
</dbReference>
<dbReference type="Pfam" id="PF13456">
    <property type="entry name" value="RVT_3"/>
    <property type="match status" value="1"/>
</dbReference>
<dbReference type="InterPro" id="IPR002156">
    <property type="entry name" value="RNaseH_domain"/>
</dbReference>
<dbReference type="InterPro" id="IPR043128">
    <property type="entry name" value="Rev_trsase/Diguanyl_cyclase"/>
</dbReference>
<dbReference type="InterPro" id="IPR050951">
    <property type="entry name" value="Retrovirus_Pol_polyprotein"/>
</dbReference>
<proteinExistence type="predicted"/>
<dbReference type="Gene3D" id="3.30.70.270">
    <property type="match status" value="3"/>
</dbReference>
<dbReference type="PANTHER" id="PTHR37984">
    <property type="entry name" value="PROTEIN CBG26694"/>
    <property type="match status" value="1"/>
</dbReference>
<dbReference type="CDD" id="cd01647">
    <property type="entry name" value="RT_LTR"/>
    <property type="match status" value="1"/>
</dbReference>
<dbReference type="Gene3D" id="3.10.10.10">
    <property type="entry name" value="HIV Type 1 Reverse Transcriptase, subunit A, domain 1"/>
    <property type="match status" value="1"/>
</dbReference>
<dbReference type="AlphaFoldDB" id="A0A438JRI2"/>
<dbReference type="Gene3D" id="3.30.420.10">
    <property type="entry name" value="Ribonuclease H-like superfamily/Ribonuclease H"/>
    <property type="match status" value="2"/>
</dbReference>
<dbReference type="GO" id="GO:0015074">
    <property type="term" value="P:DNA integration"/>
    <property type="evidence" value="ECO:0007669"/>
    <property type="project" value="InterPro"/>
</dbReference>
<sequence>MVSFLTNEGQTDLYGSQLAARQCYQIAREAVANQEDASPPEPSIARRPIAIIGRTQSIQNILRSNHDIFAWTHSDMKGIHPSIASHKLNVFPAARPIRQKIRRFHPDRQRVIQDEINKLLEAGFIREVSYPDWLANVVVVPKKEGKWRVCVDYTNLNNACPKDSFPLPRIDQIVDSTSGQGMLSFLDAFSGYHQIPMSPDDEEKTAFITPQRPLLLQSHAIRTQNAGATYQRLMTKIFKPLIGRSVEYDMKLNPSKCAFGVSAGKFLGFMVSQRGIEVSPDQVKAVMETPPPRNKKELQRLTGKLVALGRFIARFTDELRPFFLAIRKAGTQGWTDNCQNTLERIKHCLMHPPILSSPHAKGEAIYVFSCLRMGNQRRSIPLPFAKGAETCLLCQQSFGRCRNQVFKNGANSLSSSKCCSKAPPLFSSSPSDCTDRPALRSILHKPDLTGRMLQWAIELSEFGIEFQPRLSKKGQVMADFVLEYSRRPDQHHESVPTGEHLEQAIRLGFSASNNEAEYEAILSGLDLALALSVSKLRIYSDSQLVVRHVQKEYEAKDSRMARYLAKVRSTLQQFTEWTIEKIKRADNGRADALAGIAASLPIREAILLPIHVQANPSVAENSTCNSIEADQADDQEWTHDIAEYLRTGTLPEDPKRAHKIRVQAARFHPDWGAPVQAILHRALSSLSWAFRGPWDPPAAPAQKKFLLVATDYFSKWVEAEAYASIKDKDVTKFVWKNIVCRYGIPQIIIADNGPQFDSIAFREFLFGIEYPEFILHATLSSKQWPGGSHKQNSSQCLEEKAGVSQREVGGGTTRRPVGLSDHTRTTNRKYSFCPHIWNGCSHSH</sequence>
<dbReference type="InterPro" id="IPR000477">
    <property type="entry name" value="RT_dom"/>
</dbReference>